<name>A0A1W6TBA4_VIBAL</name>
<reference evidence="3" key="1">
    <citation type="submission" date="2016-10" db="EMBL/GenBank/DDBJ databases">
        <title>The High Quality Genome of Vibrio alginolyticus K01M1.</title>
        <authorList>
            <person name="Wendling C."/>
            <person name="Chibani C.M."/>
            <person name="Hertel R."/>
            <person name="Sproer C."/>
            <person name="Bunk B."/>
            <person name="Overmann J."/>
            <person name="Roth O."/>
            <person name="Liesegang H."/>
        </authorList>
    </citation>
    <scope>NUCLEOTIDE SEQUENCE</scope>
    <source>
        <strain evidence="3">K05K4</strain>
    </source>
</reference>
<dbReference type="GO" id="GO:0016788">
    <property type="term" value="F:hydrolase activity, acting on ester bonds"/>
    <property type="evidence" value="ECO:0007669"/>
    <property type="project" value="UniProtKB-ARBA"/>
</dbReference>
<sequence length="632" mass="70202">MTNSNNFFQMMEELRQYIDWLNQILIGGEQDTVTVGGVIKPSVSKDIADKWSAIQAMVQGRQAYETRASLPVFPPENIVLAEVWRDSKPENNGLYGWTGTIWEKSPYDVSLLANALFDKAEFRVDELGLENVNKNTSNTEFAVTDRNGRQAIGVRSNGAVEFSGLLTELAGNSGDLLFMNQFNQILLQLLADGTLSVANMNFEARDGGEELVVLDSKNRIALKVNDDGTIEIPGLKLEKLGFDDVELTVNRLIEPKDLNLPPLSELTQLIMYGQSLSVGAEGEPAISIQDSPVDYMFSHGAYVESNTIPEFYPLMPYKEGTANRNRETPQAGVLQMIHDLCDRENGGLQLAFLMGGAGRSSTKIEELSKGTVNFARFEQMVLNGQEAAKRDGRGTSLAGVFWVQGENDLGNPDSEAYVTQLLKLRKDMQAIRSCNQAANLPMFSYQTAPALYRTDDRMWGVPNAQMLASELDPLIFIATPTYWMDFVADEIHMPNYSYKLLGAYLGKAWKRVMVDGIKWKPLSPVSFSYSGNSVDIKLHVPNKGLVIEPGESHAGFRLKDLNGEAVIQSVEIVNDNAIRIKADRTLSSPLQISYARFHDGCVRDTATEHEHINIDGVVHPLHNYLVAFMKEI</sequence>
<evidence type="ECO:0000256" key="1">
    <source>
        <dbReference type="ARBA" id="ARBA00022801"/>
    </source>
</evidence>
<dbReference type="Pfam" id="PF03629">
    <property type="entry name" value="SASA"/>
    <property type="match status" value="1"/>
</dbReference>
<organism evidence="3">
    <name type="scientific">Vibrio alginolyticus</name>
    <dbReference type="NCBI Taxonomy" id="663"/>
    <lineage>
        <taxon>Bacteria</taxon>
        <taxon>Pseudomonadati</taxon>
        <taxon>Pseudomonadota</taxon>
        <taxon>Gammaproteobacteria</taxon>
        <taxon>Vibrionales</taxon>
        <taxon>Vibrionaceae</taxon>
        <taxon>Vibrio</taxon>
    </lineage>
</organism>
<dbReference type="Gene3D" id="3.40.50.1110">
    <property type="entry name" value="SGNH hydrolase"/>
    <property type="match status" value="1"/>
</dbReference>
<dbReference type="InterPro" id="IPR005181">
    <property type="entry name" value="SASA"/>
</dbReference>
<feature type="domain" description="Sialate O-acetylesterase" evidence="2">
    <location>
        <begin position="360"/>
        <end position="508"/>
    </location>
</feature>
<dbReference type="EMBL" id="CP017902">
    <property type="protein sequence ID" value="ARP18161.1"/>
    <property type="molecule type" value="Genomic_DNA"/>
</dbReference>
<gene>
    <name evidence="3" type="ORF">K05K4_13230</name>
</gene>
<dbReference type="AlphaFoldDB" id="A0A1W6TBA4"/>
<keyword evidence="1" id="KW-0378">Hydrolase</keyword>
<dbReference type="SUPFAM" id="SSF52266">
    <property type="entry name" value="SGNH hydrolase"/>
    <property type="match status" value="1"/>
</dbReference>
<protein>
    <recommendedName>
        <fullName evidence="2">Sialate O-acetylesterase domain-containing protein</fullName>
    </recommendedName>
</protein>
<proteinExistence type="predicted"/>
<accession>A0A1W6TBA4</accession>
<evidence type="ECO:0000313" key="3">
    <source>
        <dbReference type="EMBL" id="ARP18161.1"/>
    </source>
</evidence>
<dbReference type="InterPro" id="IPR036514">
    <property type="entry name" value="SGNH_hydro_sf"/>
</dbReference>
<dbReference type="RefSeq" id="WP_086046684.1">
    <property type="nucleotide sequence ID" value="NZ_CP017889.1"/>
</dbReference>
<evidence type="ECO:0000259" key="2">
    <source>
        <dbReference type="Pfam" id="PF03629"/>
    </source>
</evidence>